<evidence type="ECO:0000313" key="2">
    <source>
        <dbReference type="Proteomes" id="UP000309128"/>
    </source>
</evidence>
<reference evidence="1 2" key="1">
    <citation type="submission" date="2019-05" db="EMBL/GenBank/DDBJ databases">
        <title>Draft genome sequence of Nonomuraea turkmeniaca DSM 43926.</title>
        <authorList>
            <person name="Saricaoglu S."/>
            <person name="Isik K."/>
        </authorList>
    </citation>
    <scope>NUCLEOTIDE SEQUENCE [LARGE SCALE GENOMIC DNA]</scope>
    <source>
        <strain evidence="1 2">DSM 43926</strain>
    </source>
</reference>
<keyword evidence="2" id="KW-1185">Reference proteome</keyword>
<proteinExistence type="predicted"/>
<dbReference type="PANTHER" id="PTHR38479">
    <property type="entry name" value="LMO0824 PROTEIN"/>
    <property type="match status" value="1"/>
</dbReference>
<accession>A0A5S4EWV3</accession>
<dbReference type="EMBL" id="VCKY01000318">
    <property type="protein sequence ID" value="TMR08129.1"/>
    <property type="molecule type" value="Genomic_DNA"/>
</dbReference>
<evidence type="ECO:0000313" key="1">
    <source>
        <dbReference type="EMBL" id="TMR08129.1"/>
    </source>
</evidence>
<dbReference type="Pfam" id="PF06224">
    <property type="entry name" value="AlkZ-like"/>
    <property type="match status" value="1"/>
</dbReference>
<protein>
    <submittedName>
        <fullName evidence="1">Winged helix DNA-binding domain-containing protein</fullName>
    </submittedName>
</protein>
<dbReference type="Proteomes" id="UP000309128">
    <property type="component" value="Unassembled WGS sequence"/>
</dbReference>
<dbReference type="OrthoDB" id="9148135at2"/>
<comment type="caution">
    <text evidence="1">The sequence shown here is derived from an EMBL/GenBank/DDBJ whole genome shotgun (WGS) entry which is preliminary data.</text>
</comment>
<dbReference type="AlphaFoldDB" id="A0A5S4EWV3"/>
<keyword evidence="1" id="KW-0238">DNA-binding</keyword>
<gene>
    <name evidence="1" type="ORF">ETD86_49135</name>
</gene>
<sequence length="347" mass="37886">MLARQLLLSRAAMPAYDAVEHLVGMQSQAPLAPYVGLWSRLAGFEAAELSRLTAEREVVRVHLMRNTIHLVSARDCLRLHRLFSSVHAREHSSRFARYIKGIDLDELLAAAREVLDERPRTRAELGRVLGERWPGIDPSALAYTVSHLMPVLQVPPRGLWGAGGPAAFASVESWLGRPVDDAPDVDRLVLRYLAAFGPASVSDVQIWSGLTRLREVVDRLGLPLLRDESGQELIDLPDAPRPDPDMPASPRFLPEYDNLLLAYADRSRVIEDGRKVPLPPGGGAATGTLLVDGMWRGTWKITGGVLSIDTFAPLPAADRAAVLAEGHGLVRFAAPEAESHDVVIRGS</sequence>
<dbReference type="InterPro" id="IPR009351">
    <property type="entry name" value="AlkZ-like"/>
</dbReference>
<name>A0A5S4EWV3_9ACTN</name>
<organism evidence="1 2">
    <name type="scientific">Nonomuraea turkmeniaca</name>
    <dbReference type="NCBI Taxonomy" id="103838"/>
    <lineage>
        <taxon>Bacteria</taxon>
        <taxon>Bacillati</taxon>
        <taxon>Actinomycetota</taxon>
        <taxon>Actinomycetes</taxon>
        <taxon>Streptosporangiales</taxon>
        <taxon>Streptosporangiaceae</taxon>
        <taxon>Nonomuraea</taxon>
    </lineage>
</organism>
<dbReference type="PANTHER" id="PTHR38479:SF2">
    <property type="entry name" value="WINGED HELIX DNA-BINDING DOMAIN-CONTAINING PROTEIN"/>
    <property type="match status" value="1"/>
</dbReference>
<dbReference type="GO" id="GO:0003677">
    <property type="term" value="F:DNA binding"/>
    <property type="evidence" value="ECO:0007669"/>
    <property type="project" value="UniProtKB-KW"/>
</dbReference>